<keyword evidence="1" id="KW-0732">Signal</keyword>
<dbReference type="Proteomes" id="UP001595443">
    <property type="component" value="Unassembled WGS sequence"/>
</dbReference>
<organism evidence="2 3">
    <name type="scientific">Acidimangrovimonas pyrenivorans</name>
    <dbReference type="NCBI Taxonomy" id="2030798"/>
    <lineage>
        <taxon>Bacteria</taxon>
        <taxon>Pseudomonadati</taxon>
        <taxon>Pseudomonadota</taxon>
        <taxon>Alphaproteobacteria</taxon>
        <taxon>Rhodobacterales</taxon>
        <taxon>Paracoccaceae</taxon>
        <taxon>Acidimangrovimonas</taxon>
    </lineage>
</organism>
<feature type="signal peptide" evidence="1">
    <location>
        <begin position="1"/>
        <end position="22"/>
    </location>
</feature>
<keyword evidence="3" id="KW-1185">Reference proteome</keyword>
<proteinExistence type="predicted"/>
<comment type="caution">
    <text evidence="2">The sequence shown here is derived from an EMBL/GenBank/DDBJ whole genome shotgun (WGS) entry which is preliminary data.</text>
</comment>
<feature type="chain" id="PRO_5047538595" evidence="1">
    <location>
        <begin position="23"/>
        <end position="72"/>
    </location>
</feature>
<sequence>MKKLLFLTVFAAAAQLPVFGLADTATTRPVQLIKAEIDTLDPYMPGFDAKLDRLLAEEAAAQAETGAVLAAN</sequence>
<gene>
    <name evidence="2" type="ORF">ACFOES_17870</name>
</gene>
<dbReference type="EMBL" id="JBHRSK010000016">
    <property type="protein sequence ID" value="MFC2969968.1"/>
    <property type="molecule type" value="Genomic_DNA"/>
</dbReference>
<accession>A0ABV7AKM7</accession>
<reference evidence="3" key="1">
    <citation type="journal article" date="2019" name="Int. J. Syst. Evol. Microbiol.">
        <title>The Global Catalogue of Microorganisms (GCM) 10K type strain sequencing project: providing services to taxonomists for standard genome sequencing and annotation.</title>
        <authorList>
            <consortium name="The Broad Institute Genomics Platform"/>
            <consortium name="The Broad Institute Genome Sequencing Center for Infectious Disease"/>
            <person name="Wu L."/>
            <person name="Ma J."/>
        </authorList>
    </citation>
    <scope>NUCLEOTIDE SEQUENCE [LARGE SCALE GENOMIC DNA]</scope>
    <source>
        <strain evidence="3">KCTC 62192</strain>
    </source>
</reference>
<evidence type="ECO:0000256" key="1">
    <source>
        <dbReference type="SAM" id="SignalP"/>
    </source>
</evidence>
<dbReference type="RefSeq" id="WP_377834728.1">
    <property type="nucleotide sequence ID" value="NZ_JBHRSK010000016.1"/>
</dbReference>
<name>A0ABV7AKM7_9RHOB</name>
<protein>
    <submittedName>
        <fullName evidence="2">Uncharacterized protein</fullName>
    </submittedName>
</protein>
<evidence type="ECO:0000313" key="3">
    <source>
        <dbReference type="Proteomes" id="UP001595443"/>
    </source>
</evidence>
<evidence type="ECO:0000313" key="2">
    <source>
        <dbReference type="EMBL" id="MFC2969968.1"/>
    </source>
</evidence>